<dbReference type="Gene3D" id="6.10.110.10">
    <property type="match status" value="1"/>
</dbReference>
<organism evidence="2 3">
    <name type="scientific">Rhynchosporium agropyri</name>
    <dbReference type="NCBI Taxonomy" id="914238"/>
    <lineage>
        <taxon>Eukaryota</taxon>
        <taxon>Fungi</taxon>
        <taxon>Dikarya</taxon>
        <taxon>Ascomycota</taxon>
        <taxon>Pezizomycotina</taxon>
        <taxon>Leotiomycetes</taxon>
        <taxon>Helotiales</taxon>
        <taxon>Ploettnerulaceae</taxon>
        <taxon>Rhynchosporium</taxon>
    </lineage>
</organism>
<sequence>MSFLDKLSFLASTSKEKLRPVLSVARKALNTFIHHQLTPLLASIVRQIENFGAKTLLPTIRKMGDSVRNNAELAMQTFGFYGKMYARMAGQIIVRHAKANPGKTALLTPLGWTILCPYIMILAFGIGSLGPRSRSYASSYQRSSGRIARGSVYATAQSAGTKGKRGKKAVTISQIAIFGVMVVIILW</sequence>
<keyword evidence="1" id="KW-1133">Transmembrane helix</keyword>
<evidence type="ECO:0000313" key="3">
    <source>
        <dbReference type="Proteomes" id="UP000178912"/>
    </source>
</evidence>
<evidence type="ECO:0000313" key="2">
    <source>
        <dbReference type="EMBL" id="CZS88792.1"/>
    </source>
</evidence>
<dbReference type="Proteomes" id="UP000178912">
    <property type="component" value="Unassembled WGS sequence"/>
</dbReference>
<proteinExistence type="predicted"/>
<feature type="transmembrane region" description="Helical" evidence="1">
    <location>
        <begin position="110"/>
        <end position="130"/>
    </location>
</feature>
<dbReference type="AlphaFoldDB" id="A0A1E1JSX8"/>
<dbReference type="InterPro" id="IPR038213">
    <property type="entry name" value="IFI6/IFI27-like_sf"/>
</dbReference>
<dbReference type="EMBL" id="FJUX01000001">
    <property type="protein sequence ID" value="CZS88792.1"/>
    <property type="molecule type" value="Genomic_DNA"/>
</dbReference>
<gene>
    <name evidence="2" type="ORF">RAG0_00411</name>
</gene>
<keyword evidence="3" id="KW-1185">Reference proteome</keyword>
<name>A0A1E1JSX8_9HELO</name>
<keyword evidence="1" id="KW-0472">Membrane</keyword>
<accession>A0A1E1JSX8</accession>
<evidence type="ECO:0000256" key="1">
    <source>
        <dbReference type="SAM" id="Phobius"/>
    </source>
</evidence>
<protein>
    <submittedName>
        <fullName evidence="2">Uncharacterized protein</fullName>
    </submittedName>
</protein>
<reference evidence="3" key="1">
    <citation type="submission" date="2016-03" db="EMBL/GenBank/DDBJ databases">
        <authorList>
            <person name="Guldener U."/>
        </authorList>
    </citation>
    <scope>NUCLEOTIDE SEQUENCE [LARGE SCALE GENOMIC DNA]</scope>
    <source>
        <strain evidence="3">04CH-RAC-A.6.1</strain>
    </source>
</reference>
<feature type="transmembrane region" description="Helical" evidence="1">
    <location>
        <begin position="169"/>
        <end position="186"/>
    </location>
</feature>
<keyword evidence="1" id="KW-0812">Transmembrane</keyword>